<keyword evidence="7" id="KW-0464">Manganese</keyword>
<name>A0A3S3NZE0_9ACAR</name>
<evidence type="ECO:0000259" key="9">
    <source>
        <dbReference type="PROSITE" id="PS51462"/>
    </source>
</evidence>
<dbReference type="PANTHER" id="PTHR22769:SF56">
    <property type="entry name" value="8-OXO-DGDP PHOSPHATASE NUDT18"/>
    <property type="match status" value="1"/>
</dbReference>
<dbReference type="InterPro" id="IPR020476">
    <property type="entry name" value="Nudix_hydrolase"/>
</dbReference>
<dbReference type="InterPro" id="IPR042970">
    <property type="entry name" value="NUDT18_NUDIX"/>
</dbReference>
<dbReference type="Proteomes" id="UP000285301">
    <property type="component" value="Unassembled WGS sequence"/>
</dbReference>
<comment type="cofactor">
    <cofactor evidence="1">
        <name>Mn(2+)</name>
        <dbReference type="ChEBI" id="CHEBI:29035"/>
    </cofactor>
</comment>
<dbReference type="PROSITE" id="PS51462">
    <property type="entry name" value="NUDIX"/>
    <property type="match status" value="1"/>
</dbReference>
<evidence type="ECO:0000313" key="10">
    <source>
        <dbReference type="EMBL" id="RWS12150.1"/>
    </source>
</evidence>
<evidence type="ECO:0000256" key="8">
    <source>
        <dbReference type="RuleBase" id="RU003476"/>
    </source>
</evidence>
<dbReference type="SUPFAM" id="SSF55811">
    <property type="entry name" value="Nudix"/>
    <property type="match status" value="1"/>
</dbReference>
<comment type="caution">
    <text evidence="10">The sequence shown here is derived from an EMBL/GenBank/DDBJ whole genome shotgun (WGS) entry which is preliminary data.</text>
</comment>
<dbReference type="STRING" id="1965070.A0A3S3NZE0"/>
<protein>
    <submittedName>
        <fullName evidence="10">Nudix hydrolase-like protein</fullName>
    </submittedName>
</protein>
<evidence type="ECO:0000256" key="6">
    <source>
        <dbReference type="ARBA" id="ARBA00022842"/>
    </source>
</evidence>
<dbReference type="OrthoDB" id="10005910at2759"/>
<dbReference type="GO" id="GO:0046872">
    <property type="term" value="F:metal ion binding"/>
    <property type="evidence" value="ECO:0007669"/>
    <property type="project" value="UniProtKB-KW"/>
</dbReference>
<reference evidence="10 11" key="1">
    <citation type="journal article" date="2018" name="Gigascience">
        <title>Genomes of trombidid mites reveal novel predicted allergens and laterally-transferred genes associated with secondary metabolism.</title>
        <authorList>
            <person name="Dong X."/>
            <person name="Chaisiri K."/>
            <person name="Xia D."/>
            <person name="Armstrong S.D."/>
            <person name="Fang Y."/>
            <person name="Donnelly M.J."/>
            <person name="Kadowaki T."/>
            <person name="McGarry J.W."/>
            <person name="Darby A.C."/>
            <person name="Makepeace B.L."/>
        </authorList>
    </citation>
    <scope>NUCLEOTIDE SEQUENCE [LARGE SCALE GENOMIC DNA]</scope>
    <source>
        <strain evidence="10">UoL-WK</strain>
    </source>
</reference>
<proteinExistence type="inferred from homology"/>
<dbReference type="PRINTS" id="PR00502">
    <property type="entry name" value="NUDIXFAMILY"/>
</dbReference>
<sequence length="349" mass="39513">MDVANNLLLLLDGKSSTEEVHCDYTLAEQLAEFGNRCFSIFLLNSSLFALTAPEKVDSQLAQFKPICKKTVCYIVAAVVFNDKGDCLMMQEAKSSCAGTWYLPAGRVEPGEDLINAVRREVYEETGLKFEPLTLIMVENAEGYWYRFVFTGSIIGGKLKTTAEADEESLQAAWVPEVEQLNLRSRDIIPLVTKAKSYWKETKTYHSPILPALRAHNKLLLRVIVLIKKQENNRLYVLVCEKHSLHLPLCEINPTRSIHASIKRFVQAMFRSRIPTHKPLGLVSVEHDPRSQNTNDMDGICLTLLISCKEAMEQAVPSAGFRWLELNTDLESKLLNRVHQNKSIVLRVIH</sequence>
<keyword evidence="6" id="KW-0460">Magnesium</keyword>
<evidence type="ECO:0000256" key="2">
    <source>
        <dbReference type="ARBA" id="ARBA00001946"/>
    </source>
</evidence>
<dbReference type="Gene3D" id="3.90.79.10">
    <property type="entry name" value="Nucleoside Triphosphate Pyrophosphohydrolase"/>
    <property type="match status" value="1"/>
</dbReference>
<dbReference type="InterPro" id="IPR000086">
    <property type="entry name" value="NUDIX_hydrolase_dom"/>
</dbReference>
<accession>A0A3S3NZE0</accession>
<dbReference type="EMBL" id="NCKU01001412">
    <property type="protein sequence ID" value="RWS12150.1"/>
    <property type="molecule type" value="Genomic_DNA"/>
</dbReference>
<dbReference type="PANTHER" id="PTHR22769">
    <property type="entry name" value="MUTT/NUDIX HYDROLASE"/>
    <property type="match status" value="1"/>
</dbReference>
<evidence type="ECO:0000256" key="7">
    <source>
        <dbReference type="ARBA" id="ARBA00023211"/>
    </source>
</evidence>
<dbReference type="Pfam" id="PF00293">
    <property type="entry name" value="NUDIX"/>
    <property type="match status" value="1"/>
</dbReference>
<dbReference type="GO" id="GO:0044716">
    <property type="term" value="F:8-oxo-GDP phosphatase activity"/>
    <property type="evidence" value="ECO:0007669"/>
    <property type="project" value="TreeGrafter"/>
</dbReference>
<dbReference type="PROSITE" id="PS00893">
    <property type="entry name" value="NUDIX_BOX"/>
    <property type="match status" value="1"/>
</dbReference>
<evidence type="ECO:0000256" key="1">
    <source>
        <dbReference type="ARBA" id="ARBA00001936"/>
    </source>
</evidence>
<keyword evidence="11" id="KW-1185">Reference proteome</keyword>
<comment type="similarity">
    <text evidence="3 8">Belongs to the Nudix hydrolase family.</text>
</comment>
<dbReference type="InterPro" id="IPR020084">
    <property type="entry name" value="NUDIX_hydrolase_CS"/>
</dbReference>
<evidence type="ECO:0000256" key="5">
    <source>
        <dbReference type="ARBA" id="ARBA00022801"/>
    </source>
</evidence>
<keyword evidence="5 8" id="KW-0378">Hydrolase</keyword>
<gene>
    <name evidence="10" type="ORF">B4U79_07435</name>
</gene>
<feature type="domain" description="Nudix hydrolase" evidence="9">
    <location>
        <begin position="70"/>
        <end position="197"/>
    </location>
</feature>
<comment type="cofactor">
    <cofactor evidence="2">
        <name>Mg(2+)</name>
        <dbReference type="ChEBI" id="CHEBI:18420"/>
    </cofactor>
</comment>
<evidence type="ECO:0000256" key="4">
    <source>
        <dbReference type="ARBA" id="ARBA00022723"/>
    </source>
</evidence>
<dbReference type="CDD" id="cd04671">
    <property type="entry name" value="NUDIX_8DGDPP_Nudt18"/>
    <property type="match status" value="1"/>
</dbReference>
<keyword evidence="4" id="KW-0479">Metal-binding</keyword>
<dbReference type="GO" id="GO:0044715">
    <property type="term" value="F:8-oxo-dGDP phosphatase activity"/>
    <property type="evidence" value="ECO:0007669"/>
    <property type="project" value="TreeGrafter"/>
</dbReference>
<evidence type="ECO:0000256" key="3">
    <source>
        <dbReference type="ARBA" id="ARBA00005582"/>
    </source>
</evidence>
<dbReference type="AlphaFoldDB" id="A0A3S3NZE0"/>
<dbReference type="InterPro" id="IPR015797">
    <property type="entry name" value="NUDIX_hydrolase-like_dom_sf"/>
</dbReference>
<organism evidence="10 11">
    <name type="scientific">Dinothrombium tinctorium</name>
    <dbReference type="NCBI Taxonomy" id="1965070"/>
    <lineage>
        <taxon>Eukaryota</taxon>
        <taxon>Metazoa</taxon>
        <taxon>Ecdysozoa</taxon>
        <taxon>Arthropoda</taxon>
        <taxon>Chelicerata</taxon>
        <taxon>Arachnida</taxon>
        <taxon>Acari</taxon>
        <taxon>Acariformes</taxon>
        <taxon>Trombidiformes</taxon>
        <taxon>Prostigmata</taxon>
        <taxon>Anystina</taxon>
        <taxon>Parasitengona</taxon>
        <taxon>Trombidioidea</taxon>
        <taxon>Trombidiidae</taxon>
        <taxon>Dinothrombium</taxon>
    </lineage>
</organism>
<evidence type="ECO:0000313" key="11">
    <source>
        <dbReference type="Proteomes" id="UP000285301"/>
    </source>
</evidence>